<gene>
    <name evidence="2" type="ORF">CRI93_08220</name>
</gene>
<dbReference type="AlphaFoldDB" id="A0A2H3NM30"/>
<dbReference type="Pfam" id="PF00149">
    <property type="entry name" value="Metallophos"/>
    <property type="match status" value="1"/>
</dbReference>
<sequence>MARLLCFSDVHSNHRAARALVQRAPDADIVVGAGDFCDMRRGLDRTIGVLSEIDTPTVLVPGNAESTDELRTACANWEATHVLHGSGATVSGISFYGIGGGIPVTPFGAWSWDVTEAQAAELLADCPDDAVLVAHSPPNNCVDQDSSGRHLGSTSIRDAIQRTTPRLVVCGHIHSSWEQTGTIGTTTVLNAGPEGVVWEV</sequence>
<reference evidence="2 3" key="1">
    <citation type="submission" date="2017-10" db="EMBL/GenBank/DDBJ databases">
        <title>Draft genome of Longimonas halophila.</title>
        <authorList>
            <person name="Goh K.M."/>
            <person name="Shamsir M.S."/>
            <person name="Lim S.W."/>
        </authorList>
    </citation>
    <scope>NUCLEOTIDE SEQUENCE [LARGE SCALE GENOMIC DNA]</scope>
    <source>
        <strain evidence="2 3">KCTC 42399</strain>
    </source>
</reference>
<proteinExistence type="predicted"/>
<dbReference type="GO" id="GO:0016787">
    <property type="term" value="F:hydrolase activity"/>
    <property type="evidence" value="ECO:0007669"/>
    <property type="project" value="InterPro"/>
</dbReference>
<evidence type="ECO:0000313" key="2">
    <source>
        <dbReference type="EMBL" id="PEN07110.1"/>
    </source>
</evidence>
<dbReference type="InterPro" id="IPR004843">
    <property type="entry name" value="Calcineurin-like_PHP"/>
</dbReference>
<dbReference type="EMBL" id="PDEP01000006">
    <property type="protein sequence ID" value="PEN07110.1"/>
    <property type="molecule type" value="Genomic_DNA"/>
</dbReference>
<dbReference type="OrthoDB" id="332939at2"/>
<evidence type="ECO:0000259" key="1">
    <source>
        <dbReference type="Pfam" id="PF00149"/>
    </source>
</evidence>
<keyword evidence="3" id="KW-1185">Reference proteome</keyword>
<dbReference type="RefSeq" id="WP_098062139.1">
    <property type="nucleotide sequence ID" value="NZ_PDEP01000006.1"/>
</dbReference>
<dbReference type="Gene3D" id="3.60.21.10">
    <property type="match status" value="1"/>
</dbReference>
<name>A0A2H3NM30_9BACT</name>
<comment type="caution">
    <text evidence="2">The sequence shown here is derived from an EMBL/GenBank/DDBJ whole genome shotgun (WGS) entry which is preliminary data.</text>
</comment>
<feature type="domain" description="Calcineurin-like phosphoesterase" evidence="1">
    <location>
        <begin position="3"/>
        <end position="175"/>
    </location>
</feature>
<dbReference type="InterPro" id="IPR051693">
    <property type="entry name" value="UPF0046_metallophosphoest"/>
</dbReference>
<dbReference type="InterPro" id="IPR029052">
    <property type="entry name" value="Metallo-depent_PP-like"/>
</dbReference>
<accession>A0A2H3NM30</accession>
<organism evidence="2 3">
    <name type="scientific">Longimonas halophila</name>
    <dbReference type="NCBI Taxonomy" id="1469170"/>
    <lineage>
        <taxon>Bacteria</taxon>
        <taxon>Pseudomonadati</taxon>
        <taxon>Rhodothermota</taxon>
        <taxon>Rhodothermia</taxon>
        <taxon>Rhodothermales</taxon>
        <taxon>Salisaetaceae</taxon>
        <taxon>Longimonas</taxon>
    </lineage>
</organism>
<dbReference type="PANTHER" id="PTHR12905:SF0">
    <property type="entry name" value="CALCINEURIN-LIKE PHOSPHOESTERASE DOMAIN-CONTAINING PROTEIN"/>
    <property type="match status" value="1"/>
</dbReference>
<dbReference type="Proteomes" id="UP000221024">
    <property type="component" value="Unassembled WGS sequence"/>
</dbReference>
<dbReference type="PANTHER" id="PTHR12905">
    <property type="entry name" value="METALLOPHOSPHOESTERASE"/>
    <property type="match status" value="1"/>
</dbReference>
<dbReference type="SUPFAM" id="SSF56300">
    <property type="entry name" value="Metallo-dependent phosphatases"/>
    <property type="match status" value="1"/>
</dbReference>
<evidence type="ECO:0000313" key="3">
    <source>
        <dbReference type="Proteomes" id="UP000221024"/>
    </source>
</evidence>
<protein>
    <submittedName>
        <fullName evidence="2">Serine/threonine protein phosphatase</fullName>
    </submittedName>
</protein>